<dbReference type="Gene3D" id="3.40.50.10330">
    <property type="entry name" value="Probable inorganic polyphosphate/atp-NAD kinase, domain 1"/>
    <property type="match status" value="1"/>
</dbReference>
<keyword evidence="3 9" id="KW-0547">Nucleotide-binding</keyword>
<gene>
    <name evidence="10" type="primary">nadK2</name>
    <name evidence="9" type="synonym">nadK</name>
    <name evidence="10" type="ORF">PSU4_51010</name>
</gene>
<dbReference type="Pfam" id="PF20143">
    <property type="entry name" value="NAD_kinase_C"/>
    <property type="match status" value="1"/>
</dbReference>
<dbReference type="GO" id="GO:0003951">
    <property type="term" value="F:NAD+ kinase activity"/>
    <property type="evidence" value="ECO:0007669"/>
    <property type="project" value="UniProtKB-UniRule"/>
</dbReference>
<feature type="binding site" evidence="9">
    <location>
        <position position="169"/>
    </location>
    <ligand>
        <name>NAD(+)</name>
        <dbReference type="ChEBI" id="CHEBI:57540"/>
    </ligand>
</feature>
<dbReference type="GO" id="GO:0019674">
    <property type="term" value="P:NAD+ metabolic process"/>
    <property type="evidence" value="ECO:0007669"/>
    <property type="project" value="InterPro"/>
</dbReference>
<evidence type="ECO:0000313" key="10">
    <source>
        <dbReference type="EMBL" id="GEL26147.1"/>
    </source>
</evidence>
<dbReference type="Gene3D" id="2.60.200.30">
    <property type="entry name" value="Probable inorganic polyphosphate/atp-NAD kinase, domain 2"/>
    <property type="match status" value="1"/>
</dbReference>
<dbReference type="Proteomes" id="UP000321685">
    <property type="component" value="Unassembled WGS sequence"/>
</dbReference>
<feature type="binding site" evidence="9">
    <location>
        <begin position="199"/>
        <end position="204"/>
    </location>
    <ligand>
        <name>NAD(+)</name>
        <dbReference type="ChEBI" id="CHEBI:57540"/>
    </ligand>
</feature>
<evidence type="ECO:0000313" key="11">
    <source>
        <dbReference type="Proteomes" id="UP000321685"/>
    </source>
</evidence>
<dbReference type="InterPro" id="IPR017437">
    <property type="entry name" value="ATP-NAD_kinase_PpnK-typ_C"/>
</dbReference>
<keyword evidence="1 9" id="KW-0963">Cytoplasm</keyword>
<comment type="subcellular location">
    <subcellularLocation>
        <location evidence="9">Cytoplasm</location>
    </subcellularLocation>
</comment>
<dbReference type="SUPFAM" id="SSF111331">
    <property type="entry name" value="NAD kinase/diacylglycerol kinase-like"/>
    <property type="match status" value="1"/>
</dbReference>
<organism evidence="10 11">
    <name type="scientific">Pseudonocardia sulfidoxydans NBRC 16205</name>
    <dbReference type="NCBI Taxonomy" id="1223511"/>
    <lineage>
        <taxon>Bacteria</taxon>
        <taxon>Bacillati</taxon>
        <taxon>Actinomycetota</taxon>
        <taxon>Actinomycetes</taxon>
        <taxon>Pseudonocardiales</taxon>
        <taxon>Pseudonocardiaceae</taxon>
        <taxon>Pseudonocardia</taxon>
    </lineage>
</organism>
<dbReference type="Pfam" id="PF01513">
    <property type="entry name" value="NAD_kinase"/>
    <property type="match status" value="1"/>
</dbReference>
<comment type="caution">
    <text evidence="10">The sequence shown here is derived from an EMBL/GenBank/DDBJ whole genome shotgun (WGS) entry which is preliminary data.</text>
</comment>
<evidence type="ECO:0000256" key="1">
    <source>
        <dbReference type="ARBA" id="ARBA00022490"/>
    </source>
</evidence>
<evidence type="ECO:0000256" key="9">
    <source>
        <dbReference type="HAMAP-Rule" id="MF_00361"/>
    </source>
</evidence>
<proteinExistence type="inferred from homology"/>
<dbReference type="GO" id="GO:0005524">
    <property type="term" value="F:ATP binding"/>
    <property type="evidence" value="ECO:0007669"/>
    <property type="project" value="UniProtKB-KW"/>
</dbReference>
<keyword evidence="4 9" id="KW-0418">Kinase</keyword>
<accession>A0A511DP61</accession>
<dbReference type="GO" id="GO:0006741">
    <property type="term" value="P:NADP+ biosynthetic process"/>
    <property type="evidence" value="ECO:0007669"/>
    <property type="project" value="UniProtKB-UniRule"/>
</dbReference>
<keyword evidence="11" id="KW-1185">Reference proteome</keyword>
<feature type="active site" description="Proton acceptor" evidence="9">
    <location>
        <position position="84"/>
    </location>
</feature>
<feature type="binding site" evidence="9">
    <location>
        <begin position="84"/>
        <end position="85"/>
    </location>
    <ligand>
        <name>NAD(+)</name>
        <dbReference type="ChEBI" id="CHEBI:57540"/>
    </ligand>
</feature>
<dbReference type="InterPro" id="IPR017438">
    <property type="entry name" value="ATP-NAD_kinase_N"/>
</dbReference>
<dbReference type="FunFam" id="2.60.200.30:FF:000007">
    <property type="entry name" value="NAD kinase"/>
    <property type="match status" value="1"/>
</dbReference>
<evidence type="ECO:0000256" key="3">
    <source>
        <dbReference type="ARBA" id="ARBA00022741"/>
    </source>
</evidence>
<dbReference type="EC" id="2.7.1.23" evidence="9"/>
<comment type="similarity">
    <text evidence="9">Belongs to the NAD kinase family.</text>
</comment>
<evidence type="ECO:0000256" key="2">
    <source>
        <dbReference type="ARBA" id="ARBA00022679"/>
    </source>
</evidence>
<dbReference type="EMBL" id="BJVJ01000076">
    <property type="protein sequence ID" value="GEL26147.1"/>
    <property type="molecule type" value="Genomic_DNA"/>
</dbReference>
<keyword evidence="2 9" id="KW-0808">Transferase</keyword>
<feature type="binding site" evidence="9">
    <location>
        <begin position="158"/>
        <end position="159"/>
    </location>
    <ligand>
        <name>NAD(+)</name>
        <dbReference type="ChEBI" id="CHEBI:57540"/>
    </ligand>
</feature>
<comment type="cofactor">
    <cofactor evidence="9">
        <name>a divalent metal cation</name>
        <dbReference type="ChEBI" id="CHEBI:60240"/>
    </cofactor>
</comment>
<dbReference type="AlphaFoldDB" id="A0A511DP61"/>
<evidence type="ECO:0000256" key="6">
    <source>
        <dbReference type="ARBA" id="ARBA00022857"/>
    </source>
</evidence>
<dbReference type="PANTHER" id="PTHR20275">
    <property type="entry name" value="NAD KINASE"/>
    <property type="match status" value="1"/>
</dbReference>
<name>A0A511DP61_9PSEU</name>
<feature type="binding site" evidence="9">
    <location>
        <position position="89"/>
    </location>
    <ligand>
        <name>NAD(+)</name>
        <dbReference type="ChEBI" id="CHEBI:57540"/>
    </ligand>
</feature>
<comment type="function">
    <text evidence="9">Involved in the regulation of the intracellular balance of NAD and NADP, and is a key enzyme in the biosynthesis of NADP. Catalyzes specifically the phosphorylation on 2'-hydroxyl of the adenosine moiety of NAD to yield NADP.</text>
</comment>
<feature type="binding site" evidence="9">
    <location>
        <position position="188"/>
    </location>
    <ligand>
        <name>NAD(+)</name>
        <dbReference type="ChEBI" id="CHEBI:57540"/>
    </ligand>
</feature>
<dbReference type="InterPro" id="IPR016064">
    <property type="entry name" value="NAD/diacylglycerol_kinase_sf"/>
</dbReference>
<dbReference type="PANTHER" id="PTHR20275:SF0">
    <property type="entry name" value="NAD KINASE"/>
    <property type="match status" value="1"/>
</dbReference>
<dbReference type="GO" id="GO:0051287">
    <property type="term" value="F:NAD binding"/>
    <property type="evidence" value="ECO:0007669"/>
    <property type="project" value="UniProtKB-ARBA"/>
</dbReference>
<comment type="catalytic activity">
    <reaction evidence="8 9">
        <text>NAD(+) + ATP = ADP + NADP(+) + H(+)</text>
        <dbReference type="Rhea" id="RHEA:18629"/>
        <dbReference type="ChEBI" id="CHEBI:15378"/>
        <dbReference type="ChEBI" id="CHEBI:30616"/>
        <dbReference type="ChEBI" id="CHEBI:57540"/>
        <dbReference type="ChEBI" id="CHEBI:58349"/>
        <dbReference type="ChEBI" id="CHEBI:456216"/>
        <dbReference type="EC" id="2.7.1.23"/>
    </reaction>
</comment>
<keyword evidence="7 9" id="KW-0520">NAD</keyword>
<comment type="caution">
    <text evidence="9">Lacks conserved residue(s) required for the propagation of feature annotation.</text>
</comment>
<keyword evidence="5 9" id="KW-0067">ATP-binding</keyword>
<evidence type="ECO:0000256" key="5">
    <source>
        <dbReference type="ARBA" id="ARBA00022840"/>
    </source>
</evidence>
<dbReference type="GO" id="GO:0046872">
    <property type="term" value="F:metal ion binding"/>
    <property type="evidence" value="ECO:0007669"/>
    <property type="project" value="UniProtKB-UniRule"/>
</dbReference>
<sequence length="317" mass="33992">MTGTAPTGTPREVLLVMHTGRPTTRRTAAAVAKRFAAEGIRLRMLDTERDRLELDLPPAFEPVLVPEEPGEAAGCEVVLVLGGDGTLLRGAALARTCGVPVLGVNLGHVGFLSEAEEDSLDTAVDAIIARDYNVEERMTIDAVARSNGTELGRTWALNEVGVEKASRERILEVTLEVDGRPVSSFGCDGVLFATPTGSTAYAFSAGGPVVWPQVEALLLVPSNAHALFARPMVVAPDSDLAVEIHPHGSEAILDCDGRRTIALPPGARVELRRGEQPVRMVRLDGRPFADRLVRKFDLPVRGWRGSRLPGDDRGDDD</sequence>
<evidence type="ECO:0000256" key="8">
    <source>
        <dbReference type="ARBA" id="ARBA00047925"/>
    </source>
</evidence>
<keyword evidence="6 9" id="KW-0521">NADP</keyword>
<dbReference type="HAMAP" id="MF_00361">
    <property type="entry name" value="NAD_kinase"/>
    <property type="match status" value="1"/>
</dbReference>
<dbReference type="RefSeq" id="WP_147113600.1">
    <property type="nucleotide sequence ID" value="NZ_BJVJ01000076.1"/>
</dbReference>
<dbReference type="NCBIfam" id="NF002892">
    <property type="entry name" value="PRK03372.1"/>
    <property type="match status" value="1"/>
</dbReference>
<dbReference type="GO" id="GO:0005737">
    <property type="term" value="C:cytoplasm"/>
    <property type="evidence" value="ECO:0007669"/>
    <property type="project" value="UniProtKB-SubCell"/>
</dbReference>
<evidence type="ECO:0000256" key="7">
    <source>
        <dbReference type="ARBA" id="ARBA00023027"/>
    </source>
</evidence>
<dbReference type="OrthoDB" id="9774737at2"/>
<dbReference type="InterPro" id="IPR002504">
    <property type="entry name" value="NADK"/>
</dbReference>
<protein>
    <recommendedName>
        <fullName evidence="9">NAD kinase</fullName>
        <ecNumber evidence="9">2.7.1.23</ecNumber>
    </recommendedName>
    <alternativeName>
        <fullName evidence="9">ATP-dependent NAD kinase</fullName>
    </alternativeName>
</protein>
<evidence type="ECO:0000256" key="4">
    <source>
        <dbReference type="ARBA" id="ARBA00022777"/>
    </source>
</evidence>
<reference evidence="10 11" key="1">
    <citation type="submission" date="2019-07" db="EMBL/GenBank/DDBJ databases">
        <title>Whole genome shotgun sequence of Pseudonocardia sulfidoxydans NBRC 16205.</title>
        <authorList>
            <person name="Hosoyama A."/>
            <person name="Uohara A."/>
            <person name="Ohji S."/>
            <person name="Ichikawa N."/>
        </authorList>
    </citation>
    <scope>NUCLEOTIDE SEQUENCE [LARGE SCALE GENOMIC DNA]</scope>
    <source>
        <strain evidence="10 11">NBRC 16205</strain>
    </source>
</reference>